<comment type="caution">
    <text evidence="1">The sequence shown here is derived from an EMBL/GenBank/DDBJ whole genome shotgun (WGS) entry which is preliminary data.</text>
</comment>
<sequence>MGTRLWSKSGWTCVEANINTEESELRLYLFRRYPEKATDTGRKLKRQPPSPIDPKITDEEEMRGIATKELKTVTTALKNGFPALVMEEEAVNLSAQHHILLQLTLG</sequence>
<evidence type="ECO:0000313" key="2">
    <source>
        <dbReference type="Proteomes" id="UP000287972"/>
    </source>
</evidence>
<accession>A0A428RUA6</accession>
<reference evidence="1 2" key="1">
    <citation type="submission" date="2017-06" db="EMBL/GenBank/DDBJ databases">
        <title>Comparative genomic analysis of Ambrosia Fusariam Clade fungi.</title>
        <authorList>
            <person name="Stajich J.E."/>
            <person name="Carrillo J."/>
            <person name="Kijimoto T."/>
            <person name="Eskalen A."/>
            <person name="O'Donnell K."/>
            <person name="Kasson M."/>
        </authorList>
    </citation>
    <scope>NUCLEOTIDE SEQUENCE [LARGE SCALE GENOMIC DNA]</scope>
    <source>
        <strain evidence="1 2">NRRL62606</strain>
    </source>
</reference>
<dbReference type="EMBL" id="NKCL01000128">
    <property type="protein sequence ID" value="RSL81155.1"/>
    <property type="molecule type" value="Genomic_DNA"/>
</dbReference>
<dbReference type="AlphaFoldDB" id="A0A428RUA6"/>
<evidence type="ECO:0000313" key="1">
    <source>
        <dbReference type="EMBL" id="RSL81155.1"/>
    </source>
</evidence>
<keyword evidence="2" id="KW-1185">Reference proteome</keyword>
<protein>
    <submittedName>
        <fullName evidence="1">Uncharacterized protein</fullName>
    </submittedName>
</protein>
<proteinExistence type="predicted"/>
<name>A0A428RUA6_9HYPO</name>
<dbReference type="Proteomes" id="UP000287972">
    <property type="component" value="Unassembled WGS sequence"/>
</dbReference>
<organism evidence="1 2">
    <name type="scientific">Fusarium floridanum</name>
    <dbReference type="NCBI Taxonomy" id="1325733"/>
    <lineage>
        <taxon>Eukaryota</taxon>
        <taxon>Fungi</taxon>
        <taxon>Dikarya</taxon>
        <taxon>Ascomycota</taxon>
        <taxon>Pezizomycotina</taxon>
        <taxon>Sordariomycetes</taxon>
        <taxon>Hypocreomycetidae</taxon>
        <taxon>Hypocreales</taxon>
        <taxon>Nectriaceae</taxon>
        <taxon>Fusarium</taxon>
        <taxon>Fusarium solani species complex</taxon>
    </lineage>
</organism>
<gene>
    <name evidence="1" type="ORF">CEP51_006041</name>
</gene>